<reference evidence="3" key="2">
    <citation type="submission" date="2023-04" db="EMBL/GenBank/DDBJ databases">
        <authorList>
            <person name="Bu L."/>
            <person name="Lu L."/>
            <person name="Laidemitt M.R."/>
            <person name="Zhang S.M."/>
            <person name="Mutuku M."/>
            <person name="Mkoji G."/>
            <person name="Steinauer M."/>
            <person name="Loker E.S."/>
        </authorList>
    </citation>
    <scope>NUCLEOTIDE SEQUENCE</scope>
    <source>
        <strain evidence="3">KasaAsao</strain>
        <tissue evidence="3">Whole Snail</tissue>
    </source>
</reference>
<keyword evidence="2" id="KW-0732">Signal</keyword>
<evidence type="ECO:0000313" key="4">
    <source>
        <dbReference type="Proteomes" id="UP001233172"/>
    </source>
</evidence>
<organism evidence="3 4">
    <name type="scientific">Biomphalaria pfeifferi</name>
    <name type="common">Bloodfluke planorb</name>
    <name type="synonym">Freshwater snail</name>
    <dbReference type="NCBI Taxonomy" id="112525"/>
    <lineage>
        <taxon>Eukaryota</taxon>
        <taxon>Metazoa</taxon>
        <taxon>Spiralia</taxon>
        <taxon>Lophotrochozoa</taxon>
        <taxon>Mollusca</taxon>
        <taxon>Gastropoda</taxon>
        <taxon>Heterobranchia</taxon>
        <taxon>Euthyneura</taxon>
        <taxon>Panpulmonata</taxon>
        <taxon>Hygrophila</taxon>
        <taxon>Lymnaeoidea</taxon>
        <taxon>Planorbidae</taxon>
        <taxon>Biomphalaria</taxon>
    </lineage>
</organism>
<feature type="compositionally biased region" description="Low complexity" evidence="1">
    <location>
        <begin position="30"/>
        <end position="98"/>
    </location>
</feature>
<evidence type="ECO:0000313" key="3">
    <source>
        <dbReference type="EMBL" id="KAK0069738.1"/>
    </source>
</evidence>
<keyword evidence="4" id="KW-1185">Reference proteome</keyword>
<dbReference type="Proteomes" id="UP001233172">
    <property type="component" value="Unassembled WGS sequence"/>
</dbReference>
<proteinExistence type="predicted"/>
<reference evidence="3" key="1">
    <citation type="journal article" date="2023" name="PLoS Negl. Trop. Dis.">
        <title>A genome sequence for Biomphalaria pfeifferi, the major vector snail for the human-infecting parasite Schistosoma mansoni.</title>
        <authorList>
            <person name="Bu L."/>
            <person name="Lu L."/>
            <person name="Laidemitt M.R."/>
            <person name="Zhang S.M."/>
            <person name="Mutuku M."/>
            <person name="Mkoji G."/>
            <person name="Steinauer M."/>
            <person name="Loker E.S."/>
        </authorList>
    </citation>
    <scope>NUCLEOTIDE SEQUENCE</scope>
    <source>
        <strain evidence="3">KasaAsao</strain>
    </source>
</reference>
<feature type="chain" id="PRO_5042057864" description="Secreted protein" evidence="2">
    <location>
        <begin position="21"/>
        <end position="348"/>
    </location>
</feature>
<comment type="caution">
    <text evidence="3">The sequence shown here is derived from an EMBL/GenBank/DDBJ whole genome shotgun (WGS) entry which is preliminary data.</text>
</comment>
<dbReference type="EMBL" id="JASAOG010000002">
    <property type="protein sequence ID" value="KAK0069738.1"/>
    <property type="molecule type" value="Genomic_DNA"/>
</dbReference>
<gene>
    <name evidence="3" type="ORF">Bpfe_000915</name>
</gene>
<feature type="region of interest" description="Disordered" evidence="1">
    <location>
        <begin position="29"/>
        <end position="98"/>
    </location>
</feature>
<evidence type="ECO:0008006" key="5">
    <source>
        <dbReference type="Google" id="ProtNLM"/>
    </source>
</evidence>
<sequence length="348" mass="36047">MDTRYIVLLLVSTNAYLTLAQFDSDGFDNGSPQFGSGPSQFGSGPSQFGSGPSQFGPGPSQFGPGSSQFGPGPSQFGPGQFSPFGPNSGSPFGGPRYNPLFGGPGGFPNQFQLPQVLTCIGVNEALDHVKITLRPEPNSNYLGQNPQFQFGQPRELRRQDWRISAVYIPAGSLGAISPSGTSSLVGQFFLAITRYGRTDGNCAGLGGVLQNDDLINPSQQSRASQFQQYGNGMFGQTSFPAGFIQDPIVISQGGNVYSGVIRDLSEADLRGRGIAICLDYMCTRPTTTCCSVVKDSAPATESVGVPTTVGPYSGNLLKGIGGSSTAIATANTGTGSTGSLGSLSGGLF</sequence>
<accession>A0AAD8FMY3</accession>
<evidence type="ECO:0000256" key="2">
    <source>
        <dbReference type="SAM" id="SignalP"/>
    </source>
</evidence>
<protein>
    <recommendedName>
        <fullName evidence="5">Secreted protein</fullName>
    </recommendedName>
</protein>
<name>A0AAD8FMY3_BIOPF</name>
<dbReference type="AlphaFoldDB" id="A0AAD8FMY3"/>
<feature type="signal peptide" evidence="2">
    <location>
        <begin position="1"/>
        <end position="20"/>
    </location>
</feature>
<evidence type="ECO:0000256" key="1">
    <source>
        <dbReference type="SAM" id="MobiDB-lite"/>
    </source>
</evidence>